<protein>
    <submittedName>
        <fullName evidence="1">Uncharacterized protein</fullName>
    </submittedName>
</protein>
<sequence length="57" mass="6561">MKMKSNDKCALCDGIIKTSYAPMKQWKIEGKICGECYSKKLSEFYPGEHVRVDLSDR</sequence>
<dbReference type="AlphaFoldDB" id="A0A075GSR7"/>
<evidence type="ECO:0000313" key="1">
    <source>
        <dbReference type="EMBL" id="AIF04818.1"/>
    </source>
</evidence>
<proteinExistence type="predicted"/>
<name>A0A075GSR7_9ARCH</name>
<organism evidence="1">
    <name type="scientific">uncultured marine thaumarchaeote KM3_176_H06</name>
    <dbReference type="NCBI Taxonomy" id="1456057"/>
    <lineage>
        <taxon>Archaea</taxon>
        <taxon>Nitrososphaerota</taxon>
        <taxon>environmental samples</taxon>
    </lineage>
</organism>
<accession>A0A075GSR7</accession>
<dbReference type="EMBL" id="KF900719">
    <property type="protein sequence ID" value="AIF04818.1"/>
    <property type="molecule type" value="Genomic_DNA"/>
</dbReference>
<reference evidence="1" key="1">
    <citation type="journal article" date="2014" name="Genome Biol. Evol.">
        <title>Pangenome evidence for extensive interdomain horizontal transfer affecting lineage core and shell genes in uncultured planktonic thaumarchaeota and euryarchaeota.</title>
        <authorList>
            <person name="Deschamps P."/>
            <person name="Zivanovic Y."/>
            <person name="Moreira D."/>
            <person name="Rodriguez-Valera F."/>
            <person name="Lopez-Garcia P."/>
        </authorList>
    </citation>
    <scope>NUCLEOTIDE SEQUENCE</scope>
</reference>